<evidence type="ECO:0000256" key="7">
    <source>
        <dbReference type="SAM" id="Phobius"/>
    </source>
</evidence>
<dbReference type="InterPro" id="IPR052337">
    <property type="entry name" value="SAT4-like"/>
</dbReference>
<keyword evidence="2 7" id="KW-0812">Transmembrane</keyword>
<dbReference type="PANTHER" id="PTHR33048">
    <property type="entry name" value="PTH11-LIKE INTEGRAL MEMBRANE PROTEIN (AFU_ORTHOLOGUE AFUA_5G11245)"/>
    <property type="match status" value="1"/>
</dbReference>
<gene>
    <name evidence="9" type="ORF">D6D13_00576</name>
</gene>
<name>A0A4S9DFW0_AURPU</name>
<evidence type="ECO:0000313" key="9">
    <source>
        <dbReference type="EMBL" id="THX18104.1"/>
    </source>
</evidence>
<evidence type="ECO:0000256" key="6">
    <source>
        <dbReference type="SAM" id="MobiDB-lite"/>
    </source>
</evidence>
<comment type="subcellular location">
    <subcellularLocation>
        <location evidence="1">Membrane</location>
        <topology evidence="1">Multi-pass membrane protein</topology>
    </subcellularLocation>
</comment>
<feature type="transmembrane region" description="Helical" evidence="7">
    <location>
        <begin position="59"/>
        <end position="79"/>
    </location>
</feature>
<feature type="domain" description="Rhodopsin" evidence="8">
    <location>
        <begin position="4"/>
        <end position="116"/>
    </location>
</feature>
<evidence type="ECO:0000256" key="4">
    <source>
        <dbReference type="ARBA" id="ARBA00023136"/>
    </source>
</evidence>
<protein>
    <recommendedName>
        <fullName evidence="8">Rhodopsin domain-containing protein</fullName>
    </recommendedName>
</protein>
<keyword evidence="3 7" id="KW-1133">Transmembrane helix</keyword>
<comment type="similarity">
    <text evidence="5">Belongs to the SAT4 family.</text>
</comment>
<proteinExistence type="inferred from homology"/>
<dbReference type="EMBL" id="QZAS01000001">
    <property type="protein sequence ID" value="THX18104.1"/>
    <property type="molecule type" value="Genomic_DNA"/>
</dbReference>
<evidence type="ECO:0000256" key="3">
    <source>
        <dbReference type="ARBA" id="ARBA00022989"/>
    </source>
</evidence>
<evidence type="ECO:0000256" key="2">
    <source>
        <dbReference type="ARBA" id="ARBA00022692"/>
    </source>
</evidence>
<dbReference type="InterPro" id="IPR049326">
    <property type="entry name" value="Rhodopsin_dom_fungi"/>
</dbReference>
<sequence length="260" mass="28986">MRLPWTSNWSLEEGACSTFNSLRVLQIDWALNFTSDIAIFVLPFPLLRHLHLGSRQIYGLLVTFALGLATIAVNLARFITIQTGNNWNAVFIWSMAEMAVAIIVVSLPALKTLLRRKNQTSTSSNSCSNGHHYALNSSHRRSVFGRSDPMDDMGSDVELNRVGKRDVIYKTKEVSVDSRPIDEGEDGGPLAQAWTNSGYGFQAGKGVAKHNKDHIYPHEAAVDTDIEVEVSCSEPYRTLQSGRHRDEVSRLRSPPKISKF</sequence>
<evidence type="ECO:0000256" key="1">
    <source>
        <dbReference type="ARBA" id="ARBA00004141"/>
    </source>
</evidence>
<dbReference type="Pfam" id="PF20684">
    <property type="entry name" value="Fung_rhodopsin"/>
    <property type="match status" value="1"/>
</dbReference>
<comment type="caution">
    <text evidence="9">The sequence shown here is derived from an EMBL/GenBank/DDBJ whole genome shotgun (WGS) entry which is preliminary data.</text>
</comment>
<keyword evidence="4 7" id="KW-0472">Membrane</keyword>
<evidence type="ECO:0000259" key="8">
    <source>
        <dbReference type="Pfam" id="PF20684"/>
    </source>
</evidence>
<feature type="transmembrane region" description="Helical" evidence="7">
    <location>
        <begin position="91"/>
        <end position="110"/>
    </location>
</feature>
<accession>A0A4S9DFW0</accession>
<dbReference type="AlphaFoldDB" id="A0A4S9DFW0"/>
<evidence type="ECO:0000256" key="5">
    <source>
        <dbReference type="ARBA" id="ARBA00038359"/>
    </source>
</evidence>
<feature type="region of interest" description="Disordered" evidence="6">
    <location>
        <begin position="238"/>
        <end position="260"/>
    </location>
</feature>
<organism evidence="9">
    <name type="scientific">Aureobasidium pullulans</name>
    <name type="common">Black yeast</name>
    <name type="synonym">Pullularia pullulans</name>
    <dbReference type="NCBI Taxonomy" id="5580"/>
    <lineage>
        <taxon>Eukaryota</taxon>
        <taxon>Fungi</taxon>
        <taxon>Dikarya</taxon>
        <taxon>Ascomycota</taxon>
        <taxon>Pezizomycotina</taxon>
        <taxon>Dothideomycetes</taxon>
        <taxon>Dothideomycetidae</taxon>
        <taxon>Dothideales</taxon>
        <taxon>Saccotheciaceae</taxon>
        <taxon>Aureobasidium</taxon>
    </lineage>
</organism>
<dbReference type="GO" id="GO:0016020">
    <property type="term" value="C:membrane"/>
    <property type="evidence" value="ECO:0007669"/>
    <property type="project" value="UniProtKB-SubCell"/>
</dbReference>
<reference evidence="9" key="1">
    <citation type="submission" date="2018-10" db="EMBL/GenBank/DDBJ databases">
        <title>Fifty Aureobasidium pullulans genomes reveal a recombining polyextremotolerant generalist.</title>
        <authorList>
            <person name="Gostincar C."/>
            <person name="Turk M."/>
            <person name="Zajc J."/>
            <person name="Gunde-Cimerman N."/>
        </authorList>
    </citation>
    <scope>NUCLEOTIDE SEQUENCE [LARGE SCALE GENOMIC DNA]</scope>
    <source>
        <strain evidence="9">EXF-10085</strain>
    </source>
</reference>
<dbReference type="PANTHER" id="PTHR33048:SF92">
    <property type="entry name" value="INTEGRAL MEMBRANE PROTEIN"/>
    <property type="match status" value="1"/>
</dbReference>